<evidence type="ECO:0000313" key="2">
    <source>
        <dbReference type="Proteomes" id="UP000198280"/>
    </source>
</evidence>
<sequence length="247" mass="27259">MDRMDALHDRRPWRRAAGRGVKRVGFGLLEIRNVDWFAAVQAHDVSRGQRPRDPRVVMSHEFQRVVRPCGERVQGVGVVDHTCDSPRRAVADERCCIGASQVRAEGHGLHCARHTHRSCGGPLALCDRLLAIRPQQKQVTAVCPCEGSHITDLAQHVLQASALAPRVDASEVGPPAAWCDRLPDPQHVLVQVGHGILVHVPKTRSVGSRTNSHRCHLRCLGCPRNHIRDTQPIAEEGRRPHDTAPGP</sequence>
<evidence type="ECO:0000313" key="1">
    <source>
        <dbReference type="EMBL" id="SNT33334.1"/>
    </source>
</evidence>
<reference evidence="1 2" key="1">
    <citation type="submission" date="2017-06" db="EMBL/GenBank/DDBJ databases">
        <authorList>
            <person name="Kim H.J."/>
            <person name="Triplett B.A."/>
        </authorList>
    </citation>
    <scope>NUCLEOTIDE SEQUENCE [LARGE SCALE GENOMIC DNA]</scope>
    <source>
        <strain evidence="1 2">CGMCC 4.1858</strain>
    </source>
</reference>
<keyword evidence="2" id="KW-1185">Reference proteome</keyword>
<proteinExistence type="predicted"/>
<name>A0A239LUN2_9ACTN</name>
<gene>
    <name evidence="1" type="ORF">SAMN05216252_12138</name>
</gene>
<dbReference type="AlphaFoldDB" id="A0A239LUN2"/>
<dbReference type="EMBL" id="FZOF01000021">
    <property type="protein sequence ID" value="SNT33334.1"/>
    <property type="molecule type" value="Genomic_DNA"/>
</dbReference>
<protein>
    <submittedName>
        <fullName evidence="1">Uncharacterized protein</fullName>
    </submittedName>
</protein>
<organism evidence="1 2">
    <name type="scientific">Actinacidiphila glaucinigra</name>
    <dbReference type="NCBI Taxonomy" id="235986"/>
    <lineage>
        <taxon>Bacteria</taxon>
        <taxon>Bacillati</taxon>
        <taxon>Actinomycetota</taxon>
        <taxon>Actinomycetes</taxon>
        <taxon>Kitasatosporales</taxon>
        <taxon>Streptomycetaceae</taxon>
        <taxon>Actinacidiphila</taxon>
    </lineage>
</organism>
<dbReference type="Proteomes" id="UP000198280">
    <property type="component" value="Unassembled WGS sequence"/>
</dbReference>
<accession>A0A239LUN2</accession>